<gene>
    <name evidence="2" type="ORF">ACFOW8_21690</name>
</gene>
<proteinExistence type="predicted"/>
<evidence type="ECO:0000313" key="2">
    <source>
        <dbReference type="EMBL" id="MFC4127543.1"/>
    </source>
</evidence>
<reference evidence="3" key="1">
    <citation type="journal article" date="2019" name="Int. J. Syst. Evol. Microbiol.">
        <title>The Global Catalogue of Microorganisms (GCM) 10K type strain sequencing project: providing services to taxonomists for standard genome sequencing and annotation.</title>
        <authorList>
            <consortium name="The Broad Institute Genomics Platform"/>
            <consortium name="The Broad Institute Genome Sequencing Center for Infectious Disease"/>
            <person name="Wu L."/>
            <person name="Ma J."/>
        </authorList>
    </citation>
    <scope>NUCLEOTIDE SEQUENCE [LARGE SCALE GENOMIC DNA]</scope>
    <source>
        <strain evidence="3">CGMCC 4.7204</strain>
    </source>
</reference>
<dbReference type="SUPFAM" id="SSF48452">
    <property type="entry name" value="TPR-like"/>
    <property type="match status" value="1"/>
</dbReference>
<accession>A0ABV8LA06</accession>
<dbReference type="RefSeq" id="WP_378553005.1">
    <property type="nucleotide sequence ID" value="NZ_JBHSBA010000014.1"/>
</dbReference>
<dbReference type="InterPro" id="IPR011990">
    <property type="entry name" value="TPR-like_helical_dom_sf"/>
</dbReference>
<evidence type="ECO:0008006" key="4">
    <source>
        <dbReference type="Google" id="ProtNLM"/>
    </source>
</evidence>
<evidence type="ECO:0000256" key="1">
    <source>
        <dbReference type="SAM" id="MobiDB-lite"/>
    </source>
</evidence>
<comment type="caution">
    <text evidence="2">The sequence shown here is derived from an EMBL/GenBank/DDBJ whole genome shotgun (WGS) entry which is preliminary data.</text>
</comment>
<evidence type="ECO:0000313" key="3">
    <source>
        <dbReference type="Proteomes" id="UP001595767"/>
    </source>
</evidence>
<dbReference type="EMBL" id="JBHSBA010000014">
    <property type="protein sequence ID" value="MFC4127543.1"/>
    <property type="molecule type" value="Genomic_DNA"/>
</dbReference>
<sequence>MNLSVASGLIELCATEAGPADGPRALPNGSGAKVARRLAEIAAARLLDAPAAAEEQLRRALVVGYGELEPRERAQLRSRLVTAIAAQPGRDRDLAGAAAAAAACWQPISAADSAHLWLVAGRAWHRAGRHARAAAAFDRILFGVDVAYPRGELALVRSEFAESLLRLGRYRQAAWQFTEAARLLDGSAADRHQHADLVWSAAVARECCGQESAAIGGYLRAAGLWGELGKIVPRARCLRAAAWLQLRGPGGRIRGPWWLTIAVLLTELHQLIAVEPAAHLAEELDRTRGQFAQMCAQASGRRADPEHSGPLHGHHPR</sequence>
<keyword evidence="3" id="KW-1185">Reference proteome</keyword>
<dbReference type="Proteomes" id="UP001595767">
    <property type="component" value="Unassembled WGS sequence"/>
</dbReference>
<name>A0ABV8LA06_9NOCA</name>
<feature type="region of interest" description="Disordered" evidence="1">
    <location>
        <begin position="297"/>
        <end position="317"/>
    </location>
</feature>
<organism evidence="2 3">
    <name type="scientific">Nocardia rhizosphaerae</name>
    <dbReference type="NCBI Taxonomy" id="1691571"/>
    <lineage>
        <taxon>Bacteria</taxon>
        <taxon>Bacillati</taxon>
        <taxon>Actinomycetota</taxon>
        <taxon>Actinomycetes</taxon>
        <taxon>Mycobacteriales</taxon>
        <taxon>Nocardiaceae</taxon>
        <taxon>Nocardia</taxon>
    </lineage>
</organism>
<protein>
    <recommendedName>
        <fullName evidence="4">Tetratricopeptide repeat protein</fullName>
    </recommendedName>
</protein>